<dbReference type="SUPFAM" id="SSF52833">
    <property type="entry name" value="Thioredoxin-like"/>
    <property type="match status" value="1"/>
</dbReference>
<evidence type="ECO:0000313" key="8">
    <source>
        <dbReference type="Proteomes" id="UP000199072"/>
    </source>
</evidence>
<dbReference type="GO" id="GO:0017004">
    <property type="term" value="P:cytochrome complex assembly"/>
    <property type="evidence" value="ECO:0007669"/>
    <property type="project" value="UniProtKB-KW"/>
</dbReference>
<dbReference type="Proteomes" id="UP000199072">
    <property type="component" value="Unassembled WGS sequence"/>
</dbReference>
<dbReference type="RefSeq" id="WP_091150559.1">
    <property type="nucleotide sequence ID" value="NZ_FNAI01000007.1"/>
</dbReference>
<evidence type="ECO:0000256" key="1">
    <source>
        <dbReference type="ARBA" id="ARBA00004196"/>
    </source>
</evidence>
<organism evidence="7 8">
    <name type="scientific">Mucilaginibacter pineti</name>
    <dbReference type="NCBI Taxonomy" id="1391627"/>
    <lineage>
        <taxon>Bacteria</taxon>
        <taxon>Pseudomonadati</taxon>
        <taxon>Bacteroidota</taxon>
        <taxon>Sphingobacteriia</taxon>
        <taxon>Sphingobacteriales</taxon>
        <taxon>Sphingobacteriaceae</taxon>
        <taxon>Mucilaginibacter</taxon>
    </lineage>
</organism>
<dbReference type="Pfam" id="PF00578">
    <property type="entry name" value="AhpC-TSA"/>
    <property type="match status" value="1"/>
</dbReference>
<dbReference type="Gene3D" id="3.40.30.10">
    <property type="entry name" value="Glutaredoxin"/>
    <property type="match status" value="1"/>
</dbReference>
<evidence type="ECO:0000313" key="7">
    <source>
        <dbReference type="EMBL" id="SDE56333.1"/>
    </source>
</evidence>
<reference evidence="7 8" key="1">
    <citation type="submission" date="2016-10" db="EMBL/GenBank/DDBJ databases">
        <authorList>
            <person name="de Groot N.N."/>
        </authorList>
    </citation>
    <scope>NUCLEOTIDE SEQUENCE [LARGE SCALE GENOMIC DNA]</scope>
    <source>
        <strain evidence="7 8">47C3B</strain>
    </source>
</reference>
<keyword evidence="4" id="KW-0676">Redox-active center</keyword>
<dbReference type="PANTHER" id="PTHR42852:SF6">
    <property type="entry name" value="THIOL:DISULFIDE INTERCHANGE PROTEIN DSBE"/>
    <property type="match status" value="1"/>
</dbReference>
<comment type="subcellular location">
    <subcellularLocation>
        <location evidence="1">Cell envelope</location>
    </subcellularLocation>
</comment>
<evidence type="ECO:0000256" key="5">
    <source>
        <dbReference type="SAM" id="SignalP"/>
    </source>
</evidence>
<accession>A0A1G7DY01</accession>
<dbReference type="GO" id="GO:0030313">
    <property type="term" value="C:cell envelope"/>
    <property type="evidence" value="ECO:0007669"/>
    <property type="project" value="UniProtKB-SubCell"/>
</dbReference>
<dbReference type="InterPro" id="IPR013766">
    <property type="entry name" value="Thioredoxin_domain"/>
</dbReference>
<dbReference type="InterPro" id="IPR017937">
    <property type="entry name" value="Thioredoxin_CS"/>
</dbReference>
<dbReference type="CDD" id="cd02966">
    <property type="entry name" value="TlpA_like_family"/>
    <property type="match status" value="1"/>
</dbReference>
<dbReference type="STRING" id="1391627.SAMN05216464_107183"/>
<evidence type="ECO:0000259" key="6">
    <source>
        <dbReference type="PROSITE" id="PS51352"/>
    </source>
</evidence>
<feature type="signal peptide" evidence="5">
    <location>
        <begin position="1"/>
        <end position="18"/>
    </location>
</feature>
<dbReference type="InterPro" id="IPR050553">
    <property type="entry name" value="Thioredoxin_ResA/DsbE_sf"/>
</dbReference>
<feature type="chain" id="PRO_5011432189" evidence="5">
    <location>
        <begin position="19"/>
        <end position="377"/>
    </location>
</feature>
<dbReference type="InterPro" id="IPR036249">
    <property type="entry name" value="Thioredoxin-like_sf"/>
</dbReference>
<dbReference type="GO" id="GO:0016491">
    <property type="term" value="F:oxidoreductase activity"/>
    <property type="evidence" value="ECO:0007669"/>
    <property type="project" value="InterPro"/>
</dbReference>
<evidence type="ECO:0000256" key="2">
    <source>
        <dbReference type="ARBA" id="ARBA00022748"/>
    </source>
</evidence>
<dbReference type="OrthoDB" id="750178at2"/>
<proteinExistence type="predicted"/>
<sequence length="377" mass="40869">MKKIALLAIAALPAFAFAQEAKYTVQGKIGENNAPAKVYLEYRAKGKTVIDSAVLTGGKFHFEGVTEGTAPVNAYLLFNAKGNGTNNAEDYRAIYLEAGTINITTADLLANAKVDGPKTNQENEKYQLAQKPIADAYKALEAKQKAATPAQQASPEFIKQSKADEKAIEDKSTAIDKKFIQDNPNSSISLNALESYAYSADYVDIAPLYAGLSPAIKATEAGIKFGERLPKLKAVALGAIAPEFAEADTAGKEVSLSSFRGKYVLIDFWASWCGPCRQENPNVVKAFNHYKNQKFTILGVSLDQPNAKDKWLAAIHKDGLTWNHVSDLKYWDSKAAGLYAVRGIPQNFLIDPNGKIVGKNLRGDDLEAALAKIFGKI</sequence>
<keyword evidence="2" id="KW-0201">Cytochrome c-type biogenesis</keyword>
<keyword evidence="8" id="KW-1185">Reference proteome</keyword>
<keyword evidence="5" id="KW-0732">Signal</keyword>
<keyword evidence="3" id="KW-1015">Disulfide bond</keyword>
<dbReference type="Pfam" id="PF14289">
    <property type="entry name" value="DUF4369"/>
    <property type="match status" value="1"/>
</dbReference>
<feature type="domain" description="Thioredoxin" evidence="6">
    <location>
        <begin position="235"/>
        <end position="377"/>
    </location>
</feature>
<dbReference type="InterPro" id="IPR025380">
    <property type="entry name" value="DUF4369"/>
</dbReference>
<dbReference type="EMBL" id="FNAI01000007">
    <property type="protein sequence ID" value="SDE56333.1"/>
    <property type="molecule type" value="Genomic_DNA"/>
</dbReference>
<protein>
    <submittedName>
        <fullName evidence="7">Peroxiredoxin</fullName>
    </submittedName>
</protein>
<dbReference type="PANTHER" id="PTHR42852">
    <property type="entry name" value="THIOL:DISULFIDE INTERCHANGE PROTEIN DSBE"/>
    <property type="match status" value="1"/>
</dbReference>
<gene>
    <name evidence="7" type="ORF">SAMN05216464_107183</name>
</gene>
<evidence type="ECO:0000256" key="3">
    <source>
        <dbReference type="ARBA" id="ARBA00023157"/>
    </source>
</evidence>
<dbReference type="InterPro" id="IPR000866">
    <property type="entry name" value="AhpC/TSA"/>
</dbReference>
<dbReference type="AlphaFoldDB" id="A0A1G7DY01"/>
<dbReference type="GO" id="GO:0016209">
    <property type="term" value="F:antioxidant activity"/>
    <property type="evidence" value="ECO:0007669"/>
    <property type="project" value="InterPro"/>
</dbReference>
<name>A0A1G7DY01_9SPHI</name>
<dbReference type="PROSITE" id="PS00194">
    <property type="entry name" value="THIOREDOXIN_1"/>
    <property type="match status" value="1"/>
</dbReference>
<dbReference type="PROSITE" id="PS51352">
    <property type="entry name" value="THIOREDOXIN_2"/>
    <property type="match status" value="1"/>
</dbReference>
<evidence type="ECO:0000256" key="4">
    <source>
        <dbReference type="ARBA" id="ARBA00023284"/>
    </source>
</evidence>